<evidence type="ECO:0000313" key="2">
    <source>
        <dbReference type="Proteomes" id="UP000094469"/>
    </source>
</evidence>
<evidence type="ECO:0000313" key="1">
    <source>
        <dbReference type="EMBL" id="OEG22404.1"/>
    </source>
</evidence>
<accession>A0A1E5HBT3</accession>
<sequence length="201" mass="23513">MKNFIWDLDGTILDSYKIILKSLEETCLYFDMDFDYTSVKKHILKKSVVSFLQEKSSEKKVSYSVMKDYFSEMNSYNASSIKLMNGAKEILNWTRLNDIQNYIYTHKSDTAIQILKNLNIDSFFEEVVTSSYGFKRKPDSQALDYLIEKYNLDKQKTYYIGDRLIDKEVAINAGIKSINLTEKNSYNNTYISSLSSIERLF</sequence>
<dbReference type="GO" id="GO:0006281">
    <property type="term" value="P:DNA repair"/>
    <property type="evidence" value="ECO:0007669"/>
    <property type="project" value="TreeGrafter"/>
</dbReference>
<dbReference type="GO" id="GO:0005829">
    <property type="term" value="C:cytosol"/>
    <property type="evidence" value="ECO:0007669"/>
    <property type="project" value="TreeGrafter"/>
</dbReference>
<gene>
    <name evidence="1" type="ORF">BCR24_15785</name>
</gene>
<dbReference type="InterPro" id="IPR023198">
    <property type="entry name" value="PGP-like_dom2"/>
</dbReference>
<dbReference type="SFLD" id="SFLDG01129">
    <property type="entry name" value="C1.5:_HAD__Beta-PGM__Phosphata"/>
    <property type="match status" value="1"/>
</dbReference>
<dbReference type="Gene3D" id="3.40.50.1000">
    <property type="entry name" value="HAD superfamily/HAD-like"/>
    <property type="match status" value="1"/>
</dbReference>
<dbReference type="InterPro" id="IPR041492">
    <property type="entry name" value="HAD_2"/>
</dbReference>
<name>A0A1E5HBT3_9ENTE</name>
<dbReference type="SFLD" id="SFLDS00003">
    <property type="entry name" value="Haloacid_Dehalogenase"/>
    <property type="match status" value="1"/>
</dbReference>
<dbReference type="Proteomes" id="UP000094469">
    <property type="component" value="Unassembled WGS sequence"/>
</dbReference>
<dbReference type="Pfam" id="PF13419">
    <property type="entry name" value="HAD_2"/>
    <property type="match status" value="1"/>
</dbReference>
<dbReference type="EMBL" id="MIKC01000019">
    <property type="protein sequence ID" value="OEG22404.1"/>
    <property type="molecule type" value="Genomic_DNA"/>
</dbReference>
<reference evidence="2" key="1">
    <citation type="submission" date="2016-09" db="EMBL/GenBank/DDBJ databases">
        <authorList>
            <person name="Gulvik C.A."/>
        </authorList>
    </citation>
    <scope>NUCLEOTIDE SEQUENCE [LARGE SCALE GENOMIC DNA]</scope>
    <source>
        <strain evidence="2">LMG 26676</strain>
    </source>
</reference>
<protein>
    <recommendedName>
        <fullName evidence="3">HAD family hydrolase</fullName>
    </recommendedName>
</protein>
<dbReference type="OrthoDB" id="9807630at2"/>
<proteinExistence type="predicted"/>
<dbReference type="SUPFAM" id="SSF56784">
    <property type="entry name" value="HAD-like"/>
    <property type="match status" value="1"/>
</dbReference>
<dbReference type="NCBIfam" id="TIGR01549">
    <property type="entry name" value="HAD-SF-IA-v1"/>
    <property type="match status" value="1"/>
</dbReference>
<dbReference type="STRING" id="1131292.BCR24_15785"/>
<dbReference type="RefSeq" id="WP_069640191.1">
    <property type="nucleotide sequence ID" value="NZ_JAFBEZ010000032.1"/>
</dbReference>
<keyword evidence="2" id="KW-1185">Reference proteome</keyword>
<organism evidence="1 2">
    <name type="scientific">Enterococcus ureilyticus</name>
    <dbReference type="NCBI Taxonomy" id="1131292"/>
    <lineage>
        <taxon>Bacteria</taxon>
        <taxon>Bacillati</taxon>
        <taxon>Bacillota</taxon>
        <taxon>Bacilli</taxon>
        <taxon>Lactobacillales</taxon>
        <taxon>Enterococcaceae</taxon>
        <taxon>Enterococcus</taxon>
    </lineage>
</organism>
<evidence type="ECO:0008006" key="3">
    <source>
        <dbReference type="Google" id="ProtNLM"/>
    </source>
</evidence>
<dbReference type="InterPro" id="IPR050155">
    <property type="entry name" value="HAD-like_hydrolase_sf"/>
</dbReference>
<dbReference type="InterPro" id="IPR006439">
    <property type="entry name" value="HAD-SF_hydro_IA"/>
</dbReference>
<dbReference type="PANTHER" id="PTHR43434">
    <property type="entry name" value="PHOSPHOGLYCOLATE PHOSPHATASE"/>
    <property type="match status" value="1"/>
</dbReference>
<dbReference type="AlphaFoldDB" id="A0A1E5HBT3"/>
<dbReference type="InterPro" id="IPR036412">
    <property type="entry name" value="HAD-like_sf"/>
</dbReference>
<dbReference type="PANTHER" id="PTHR43434:SF25">
    <property type="entry name" value="PHOSPHOGLYCOLATE PHOSPHATASE"/>
    <property type="match status" value="1"/>
</dbReference>
<dbReference type="Gene3D" id="1.10.150.240">
    <property type="entry name" value="Putative phosphatase, domain 2"/>
    <property type="match status" value="1"/>
</dbReference>
<dbReference type="InterPro" id="IPR023214">
    <property type="entry name" value="HAD_sf"/>
</dbReference>
<dbReference type="GO" id="GO:0008967">
    <property type="term" value="F:phosphoglycolate phosphatase activity"/>
    <property type="evidence" value="ECO:0007669"/>
    <property type="project" value="TreeGrafter"/>
</dbReference>
<comment type="caution">
    <text evidence="1">The sequence shown here is derived from an EMBL/GenBank/DDBJ whole genome shotgun (WGS) entry which is preliminary data.</text>
</comment>